<dbReference type="EMBL" id="FBWK01000009">
    <property type="protein sequence ID" value="CUX11909.1"/>
    <property type="molecule type" value="Genomic_DNA"/>
</dbReference>
<evidence type="ECO:0000313" key="2">
    <source>
        <dbReference type="Proteomes" id="UP000191988"/>
    </source>
</evidence>
<dbReference type="AlphaFoldDB" id="A0A1S7NUR6"/>
<reference evidence="2" key="1">
    <citation type="submission" date="2016-01" db="EMBL/GenBank/DDBJ databases">
        <authorList>
            <person name="Regsiter A."/>
            <person name="william w."/>
        </authorList>
    </citation>
    <scope>NUCLEOTIDE SEQUENCE [LARGE SCALE GENOMIC DNA]</scope>
    <source>
        <strain evidence="2">CFBP 6623</strain>
    </source>
</reference>
<dbReference type="STRING" id="1183432.AGR3A_Cc170104"/>
<name>A0A1S7NUR6_9HYPH</name>
<evidence type="ECO:0000313" key="1">
    <source>
        <dbReference type="EMBL" id="CUX11909.1"/>
    </source>
</evidence>
<sequence>MCSTPLSFSALRTISAPVMRLLFSVLSLSVIACFHPALALDIEEPEGLFEDIKKGPLRSLVQRMGAFAGWLHHPAHAPSHHDKYVKIFHGPEC</sequence>
<accession>A0A1S7NUR6</accession>
<proteinExistence type="predicted"/>
<dbReference type="Proteomes" id="UP000191988">
    <property type="component" value="Unassembled WGS sequence"/>
</dbReference>
<gene>
    <name evidence="1" type="ORF">AGR3A_Cc170104</name>
</gene>
<protein>
    <submittedName>
        <fullName evidence="1">Uncharacterized protein</fullName>
    </submittedName>
</protein>
<organism evidence="1 2">
    <name type="scientific">Agrobacterium tomkonis CFBP 6623</name>
    <dbReference type="NCBI Taxonomy" id="1183432"/>
    <lineage>
        <taxon>Bacteria</taxon>
        <taxon>Pseudomonadati</taxon>
        <taxon>Pseudomonadota</taxon>
        <taxon>Alphaproteobacteria</taxon>
        <taxon>Hyphomicrobiales</taxon>
        <taxon>Rhizobiaceae</taxon>
        <taxon>Rhizobium/Agrobacterium group</taxon>
        <taxon>Agrobacterium</taxon>
        <taxon>Agrobacterium tumefaciens complex</taxon>
    </lineage>
</organism>
<keyword evidence="2" id="KW-1185">Reference proteome</keyword>